<feature type="non-terminal residue" evidence="1">
    <location>
        <position position="424"/>
    </location>
</feature>
<gene>
    <name evidence="1" type="ORF">BSAL_33175</name>
</gene>
<evidence type="ECO:0000313" key="2">
    <source>
        <dbReference type="Proteomes" id="UP000051952"/>
    </source>
</evidence>
<evidence type="ECO:0000313" key="1">
    <source>
        <dbReference type="EMBL" id="CUG91657.1"/>
    </source>
</evidence>
<protein>
    <submittedName>
        <fullName evidence="1">Uncharacterized protein</fullName>
    </submittedName>
</protein>
<reference evidence="2" key="1">
    <citation type="submission" date="2015-09" db="EMBL/GenBank/DDBJ databases">
        <authorList>
            <consortium name="Pathogen Informatics"/>
        </authorList>
    </citation>
    <scope>NUCLEOTIDE SEQUENCE [LARGE SCALE GENOMIC DNA]</scope>
    <source>
        <strain evidence="2">Lake Konstanz</strain>
    </source>
</reference>
<name>A0A0S4JQL5_BODSA</name>
<dbReference type="Proteomes" id="UP000051952">
    <property type="component" value="Unassembled WGS sequence"/>
</dbReference>
<keyword evidence="2" id="KW-1185">Reference proteome</keyword>
<sequence>MVLAARQKYDRAHVPDHVHKVLHHTAANHVSHYPDFKYEGFTAPHQQQPAENFDRAGTGPNDVLSASDTTPNPHVANLTTPYPKNVQFLLNMYATGRGIPRSYNDILPNGEVYWATQAYLNPGVFKVGAFGENGQRVPLDTKFAIQERTLTRFGLNLYDAATWQIALALWNLYDVAFIYESNVLYTGTTGPAGSENGGPGGIIDIRADSSNFLYGSTPGSALASVTYPGNVTHFPAVNGKAGTPVKKGPGAFFYRMLGPHYKMVDPMAGSYGNAWKYPWPNYDSTTTWNTFGIIHFNDWKPITGENVWATMLGPLQSLGLSTNNNLTNTTCGSYFRTPLLACDWKTFETTPPQVQLGISILPALLALQADVGTLFHCPWGSKIFPPDPDEGANVSNENNFSGYASIDTLYWVLTNYSKGSSDTT</sequence>
<dbReference type="VEuPathDB" id="TriTrypDB:BSAL_33175"/>
<organism evidence="1 2">
    <name type="scientific">Bodo saltans</name>
    <name type="common">Flagellated protozoan</name>
    <dbReference type="NCBI Taxonomy" id="75058"/>
    <lineage>
        <taxon>Eukaryota</taxon>
        <taxon>Discoba</taxon>
        <taxon>Euglenozoa</taxon>
        <taxon>Kinetoplastea</taxon>
        <taxon>Metakinetoplastina</taxon>
        <taxon>Eubodonida</taxon>
        <taxon>Bodonidae</taxon>
        <taxon>Bodo</taxon>
    </lineage>
</organism>
<proteinExistence type="predicted"/>
<dbReference type="EMBL" id="CYKH01001948">
    <property type="protein sequence ID" value="CUG91657.1"/>
    <property type="molecule type" value="Genomic_DNA"/>
</dbReference>
<dbReference type="AlphaFoldDB" id="A0A0S4JQL5"/>
<accession>A0A0S4JQL5</accession>